<name>A0A0L0F0Q5_9EUKA</name>
<dbReference type="GeneID" id="25918264"/>
<feature type="region of interest" description="Disordered" evidence="1">
    <location>
        <begin position="1"/>
        <end position="150"/>
    </location>
</feature>
<feature type="compositionally biased region" description="Polar residues" evidence="1">
    <location>
        <begin position="9"/>
        <end position="32"/>
    </location>
</feature>
<evidence type="ECO:0000313" key="3">
    <source>
        <dbReference type="Proteomes" id="UP000054560"/>
    </source>
</evidence>
<keyword evidence="3" id="KW-1185">Reference proteome</keyword>
<dbReference type="RefSeq" id="XP_014143625.1">
    <property type="nucleotide sequence ID" value="XM_014288150.1"/>
</dbReference>
<dbReference type="Proteomes" id="UP000054560">
    <property type="component" value="Unassembled WGS sequence"/>
</dbReference>
<dbReference type="AlphaFoldDB" id="A0A0L0F0Q5"/>
<proteinExistence type="predicted"/>
<protein>
    <submittedName>
        <fullName evidence="2">Uncharacterized protein</fullName>
    </submittedName>
</protein>
<accession>A0A0L0F0Q5</accession>
<dbReference type="EMBL" id="KQ253581">
    <property type="protein sequence ID" value="KNC69723.1"/>
    <property type="molecule type" value="Genomic_DNA"/>
</dbReference>
<feature type="non-terminal residue" evidence="2">
    <location>
        <position position="150"/>
    </location>
</feature>
<feature type="compositionally biased region" description="Low complexity" evidence="1">
    <location>
        <begin position="101"/>
        <end position="127"/>
    </location>
</feature>
<organism evidence="2 3">
    <name type="scientific">Sphaeroforma arctica JP610</name>
    <dbReference type="NCBI Taxonomy" id="667725"/>
    <lineage>
        <taxon>Eukaryota</taxon>
        <taxon>Ichthyosporea</taxon>
        <taxon>Ichthyophonida</taxon>
        <taxon>Sphaeroforma</taxon>
    </lineage>
</organism>
<evidence type="ECO:0000313" key="2">
    <source>
        <dbReference type="EMBL" id="KNC69723.1"/>
    </source>
</evidence>
<sequence>MQRRANRNIAKSSSAGVKTEYTAASQSRSVQLKSGGDSNGSHSDGSSSSNSTSDVGTSVKPEPSVDVKTEGGIFHAAESSVKEETHTEPLTNSAADDKSIADNATVDDATASDATTGNASAGDATAGGAAGGSTGASDGRQERGTTPMRQ</sequence>
<gene>
    <name evidence="2" type="ORF">SARC_17760</name>
</gene>
<evidence type="ECO:0000256" key="1">
    <source>
        <dbReference type="SAM" id="MobiDB-lite"/>
    </source>
</evidence>
<feature type="compositionally biased region" description="Low complexity" evidence="1">
    <location>
        <begin position="34"/>
        <end position="59"/>
    </location>
</feature>
<reference evidence="2 3" key="1">
    <citation type="submission" date="2011-02" db="EMBL/GenBank/DDBJ databases">
        <title>The Genome Sequence of Sphaeroforma arctica JP610.</title>
        <authorList>
            <consortium name="The Broad Institute Genome Sequencing Platform"/>
            <person name="Russ C."/>
            <person name="Cuomo C."/>
            <person name="Young S.K."/>
            <person name="Zeng Q."/>
            <person name="Gargeya S."/>
            <person name="Alvarado L."/>
            <person name="Berlin A."/>
            <person name="Chapman S.B."/>
            <person name="Chen Z."/>
            <person name="Freedman E."/>
            <person name="Gellesch M."/>
            <person name="Goldberg J."/>
            <person name="Griggs A."/>
            <person name="Gujja S."/>
            <person name="Heilman E."/>
            <person name="Heiman D."/>
            <person name="Howarth C."/>
            <person name="Mehta T."/>
            <person name="Neiman D."/>
            <person name="Pearson M."/>
            <person name="Roberts A."/>
            <person name="Saif S."/>
            <person name="Shea T."/>
            <person name="Shenoy N."/>
            <person name="Sisk P."/>
            <person name="Stolte C."/>
            <person name="Sykes S."/>
            <person name="White J."/>
            <person name="Yandava C."/>
            <person name="Burger G."/>
            <person name="Gray M.W."/>
            <person name="Holland P.W.H."/>
            <person name="King N."/>
            <person name="Lang F.B.F."/>
            <person name="Roger A.J."/>
            <person name="Ruiz-Trillo I."/>
            <person name="Haas B."/>
            <person name="Nusbaum C."/>
            <person name="Birren B."/>
        </authorList>
    </citation>
    <scope>NUCLEOTIDE SEQUENCE [LARGE SCALE GENOMIC DNA]</scope>
    <source>
        <strain evidence="2 3">JP610</strain>
    </source>
</reference>